<dbReference type="PANTHER" id="PTHR46016:SF1">
    <property type="entry name" value="RING-TYPE DOMAIN-CONTAINING PROTEIN"/>
    <property type="match status" value="1"/>
</dbReference>
<dbReference type="InterPro" id="IPR051438">
    <property type="entry name" value="RNF_E3_ubiq-protein_ligase"/>
</dbReference>
<keyword evidence="3" id="KW-0862">Zinc</keyword>
<keyword evidence="8" id="KW-1185">Reference proteome</keyword>
<dbReference type="EMBL" id="CAJNJA010028612">
    <property type="protein sequence ID" value="CAE7607568.1"/>
    <property type="molecule type" value="Genomic_DNA"/>
</dbReference>
<gene>
    <name evidence="7" type="primary">PDZRN4</name>
    <name evidence="7" type="ORF">SNEC2469_LOCUS17330</name>
</gene>
<dbReference type="CDD" id="cd17039">
    <property type="entry name" value="Ubl_ubiquitin_like"/>
    <property type="match status" value="1"/>
</dbReference>
<dbReference type="OrthoDB" id="6270329at2759"/>
<dbReference type="GO" id="GO:0008270">
    <property type="term" value="F:zinc ion binding"/>
    <property type="evidence" value="ECO:0007669"/>
    <property type="project" value="UniProtKB-KW"/>
</dbReference>
<evidence type="ECO:0000256" key="3">
    <source>
        <dbReference type="ARBA" id="ARBA00022833"/>
    </source>
</evidence>
<evidence type="ECO:0000256" key="4">
    <source>
        <dbReference type="PROSITE-ProRule" id="PRU00175"/>
    </source>
</evidence>
<dbReference type="SUPFAM" id="SSF49599">
    <property type="entry name" value="TRAF domain-like"/>
    <property type="match status" value="1"/>
</dbReference>
<accession>A0A812V3I6</accession>
<keyword evidence="1" id="KW-0479">Metal-binding</keyword>
<dbReference type="GO" id="GO:0006511">
    <property type="term" value="P:ubiquitin-dependent protein catabolic process"/>
    <property type="evidence" value="ECO:0007669"/>
    <property type="project" value="TreeGrafter"/>
</dbReference>
<dbReference type="PANTHER" id="PTHR46016">
    <property type="entry name" value="ZINC FINGER, RING/FYVE/PHD-TYPE"/>
    <property type="match status" value="1"/>
</dbReference>
<dbReference type="InterPro" id="IPR017907">
    <property type="entry name" value="Znf_RING_CS"/>
</dbReference>
<dbReference type="SMART" id="SM00184">
    <property type="entry name" value="RING"/>
    <property type="match status" value="1"/>
</dbReference>
<dbReference type="InterPro" id="IPR029071">
    <property type="entry name" value="Ubiquitin-like_domsf"/>
</dbReference>
<evidence type="ECO:0000256" key="2">
    <source>
        <dbReference type="ARBA" id="ARBA00022771"/>
    </source>
</evidence>
<dbReference type="GO" id="GO:0061630">
    <property type="term" value="F:ubiquitin protein ligase activity"/>
    <property type="evidence" value="ECO:0007669"/>
    <property type="project" value="TreeGrafter"/>
</dbReference>
<organism evidence="7 8">
    <name type="scientific">Symbiodinium necroappetens</name>
    <dbReference type="NCBI Taxonomy" id="1628268"/>
    <lineage>
        <taxon>Eukaryota</taxon>
        <taxon>Sar</taxon>
        <taxon>Alveolata</taxon>
        <taxon>Dinophyceae</taxon>
        <taxon>Suessiales</taxon>
        <taxon>Symbiodiniaceae</taxon>
        <taxon>Symbiodinium</taxon>
    </lineage>
</organism>
<dbReference type="GO" id="GO:0000209">
    <property type="term" value="P:protein polyubiquitination"/>
    <property type="evidence" value="ECO:0007669"/>
    <property type="project" value="TreeGrafter"/>
</dbReference>
<evidence type="ECO:0000259" key="6">
    <source>
        <dbReference type="PROSITE" id="PS50089"/>
    </source>
</evidence>
<sequence>MGLPDEKLVDACNVPVGLRCAICTEVFVDPVCGVECQHVFCSACMGRATAAQSRCPLCRVAIDQTQLRRSHPIQSLVDDLKVMCDYKISGCGWTGRLQDCAAHQAACPVPENANLIAQLKRANARSDELARETERLAKKLRLANAHSDELAKESERLAKKLRLANARVHQLAAEKLELAEEVSIKTKLLGSVSRSGGQHVQVFVRDPSDKVHVLILNIDEDISAAQLCISSHTGWDLKSFYLTGFGQILHPGRTGREYGIRRDATLCMNARLLHAAF</sequence>
<dbReference type="PROSITE" id="PS00518">
    <property type="entry name" value="ZF_RING_1"/>
    <property type="match status" value="1"/>
</dbReference>
<dbReference type="PROSITE" id="PS50089">
    <property type="entry name" value="ZF_RING_2"/>
    <property type="match status" value="1"/>
</dbReference>
<feature type="coiled-coil region" evidence="5">
    <location>
        <begin position="112"/>
        <end position="181"/>
    </location>
</feature>
<dbReference type="InterPro" id="IPR013083">
    <property type="entry name" value="Znf_RING/FYVE/PHD"/>
</dbReference>
<comment type="caution">
    <text evidence="7">The sequence shown here is derived from an EMBL/GenBank/DDBJ whole genome shotgun (WGS) entry which is preliminary data.</text>
</comment>
<dbReference type="Gene3D" id="3.30.40.10">
    <property type="entry name" value="Zinc/RING finger domain, C3HC4 (zinc finger)"/>
    <property type="match status" value="1"/>
</dbReference>
<dbReference type="SUPFAM" id="SSF54236">
    <property type="entry name" value="Ubiquitin-like"/>
    <property type="match status" value="1"/>
</dbReference>
<evidence type="ECO:0000313" key="8">
    <source>
        <dbReference type="Proteomes" id="UP000601435"/>
    </source>
</evidence>
<reference evidence="7" key="1">
    <citation type="submission" date="2021-02" db="EMBL/GenBank/DDBJ databases">
        <authorList>
            <person name="Dougan E. K."/>
            <person name="Rhodes N."/>
            <person name="Thang M."/>
            <person name="Chan C."/>
        </authorList>
    </citation>
    <scope>NUCLEOTIDE SEQUENCE</scope>
</reference>
<name>A0A812V3I6_9DINO</name>
<dbReference type="InterPro" id="IPR001841">
    <property type="entry name" value="Znf_RING"/>
</dbReference>
<dbReference type="Proteomes" id="UP000601435">
    <property type="component" value="Unassembled WGS sequence"/>
</dbReference>
<protein>
    <submittedName>
        <fullName evidence="7">PDZRN4 protein</fullName>
    </submittedName>
</protein>
<evidence type="ECO:0000313" key="7">
    <source>
        <dbReference type="EMBL" id="CAE7607568.1"/>
    </source>
</evidence>
<keyword evidence="5" id="KW-0175">Coiled coil</keyword>
<feature type="domain" description="RING-type" evidence="6">
    <location>
        <begin position="20"/>
        <end position="59"/>
    </location>
</feature>
<dbReference type="Pfam" id="PF13923">
    <property type="entry name" value="zf-C3HC4_2"/>
    <property type="match status" value="1"/>
</dbReference>
<evidence type="ECO:0000256" key="5">
    <source>
        <dbReference type="SAM" id="Coils"/>
    </source>
</evidence>
<dbReference type="AlphaFoldDB" id="A0A812V3I6"/>
<dbReference type="SUPFAM" id="SSF57850">
    <property type="entry name" value="RING/U-box"/>
    <property type="match status" value="1"/>
</dbReference>
<keyword evidence="2 4" id="KW-0863">Zinc-finger</keyword>
<evidence type="ECO:0000256" key="1">
    <source>
        <dbReference type="ARBA" id="ARBA00022723"/>
    </source>
</evidence>
<proteinExistence type="predicted"/>